<feature type="region of interest" description="Disordered" evidence="1">
    <location>
        <begin position="222"/>
        <end position="314"/>
    </location>
</feature>
<feature type="compositionally biased region" description="Basic and acidic residues" evidence="1">
    <location>
        <begin position="272"/>
        <end position="289"/>
    </location>
</feature>
<evidence type="ECO:0000256" key="2">
    <source>
        <dbReference type="SAM" id="Phobius"/>
    </source>
</evidence>
<dbReference type="Proteomes" id="UP000316476">
    <property type="component" value="Unassembled WGS sequence"/>
</dbReference>
<accession>A0A5C6FNY0</accession>
<organism evidence="3 4">
    <name type="scientific">Crateriforma conspicua</name>
    <dbReference type="NCBI Taxonomy" id="2527996"/>
    <lineage>
        <taxon>Bacteria</taxon>
        <taxon>Pseudomonadati</taxon>
        <taxon>Planctomycetota</taxon>
        <taxon>Planctomycetia</taxon>
        <taxon>Planctomycetales</taxon>
        <taxon>Planctomycetaceae</taxon>
        <taxon>Crateriforma</taxon>
    </lineage>
</organism>
<evidence type="ECO:0008006" key="5">
    <source>
        <dbReference type="Google" id="ProtNLM"/>
    </source>
</evidence>
<evidence type="ECO:0000313" key="3">
    <source>
        <dbReference type="EMBL" id="TWU64857.1"/>
    </source>
</evidence>
<reference evidence="3 4" key="1">
    <citation type="submission" date="2019-02" db="EMBL/GenBank/DDBJ databases">
        <title>Deep-cultivation of Planctomycetes and their phenomic and genomic characterization uncovers novel biology.</title>
        <authorList>
            <person name="Wiegand S."/>
            <person name="Jogler M."/>
            <person name="Boedeker C."/>
            <person name="Pinto D."/>
            <person name="Vollmers J."/>
            <person name="Rivas-Marin E."/>
            <person name="Kohn T."/>
            <person name="Peeters S.H."/>
            <person name="Heuer A."/>
            <person name="Rast P."/>
            <person name="Oberbeckmann S."/>
            <person name="Bunk B."/>
            <person name="Jeske O."/>
            <person name="Meyerdierks A."/>
            <person name="Storesund J.E."/>
            <person name="Kallscheuer N."/>
            <person name="Luecker S."/>
            <person name="Lage O.M."/>
            <person name="Pohl T."/>
            <person name="Merkel B.J."/>
            <person name="Hornburger P."/>
            <person name="Mueller R.-W."/>
            <person name="Bruemmer F."/>
            <person name="Labrenz M."/>
            <person name="Spormann A.M."/>
            <person name="Op Den Camp H."/>
            <person name="Overmann J."/>
            <person name="Amann R."/>
            <person name="Jetten M.S.M."/>
            <person name="Mascher T."/>
            <person name="Medema M.H."/>
            <person name="Devos D.P."/>
            <person name="Kaster A.-K."/>
            <person name="Ovreas L."/>
            <person name="Rohde M."/>
            <person name="Galperin M.Y."/>
            <person name="Jogler C."/>
        </authorList>
    </citation>
    <scope>NUCLEOTIDE SEQUENCE [LARGE SCALE GENOMIC DNA]</scope>
    <source>
        <strain evidence="3 4">V7</strain>
    </source>
</reference>
<feature type="compositionally biased region" description="Polar residues" evidence="1">
    <location>
        <begin position="240"/>
        <end position="264"/>
    </location>
</feature>
<protein>
    <recommendedName>
        <fullName evidence="5">Transmembrane protein</fullName>
    </recommendedName>
</protein>
<evidence type="ECO:0000313" key="4">
    <source>
        <dbReference type="Proteomes" id="UP000316476"/>
    </source>
</evidence>
<keyword evidence="2" id="KW-0812">Transmembrane</keyword>
<gene>
    <name evidence="3" type="ORF">V7x_04010</name>
</gene>
<name>A0A5C6FNY0_9PLAN</name>
<feature type="transmembrane region" description="Helical" evidence="2">
    <location>
        <begin position="168"/>
        <end position="186"/>
    </location>
</feature>
<comment type="caution">
    <text evidence="3">The sequence shown here is derived from an EMBL/GenBank/DDBJ whole genome shotgun (WGS) entry which is preliminary data.</text>
</comment>
<evidence type="ECO:0000256" key="1">
    <source>
        <dbReference type="SAM" id="MobiDB-lite"/>
    </source>
</evidence>
<proteinExistence type="predicted"/>
<dbReference type="OrthoDB" id="264178at2"/>
<feature type="compositionally biased region" description="Basic and acidic residues" evidence="1">
    <location>
        <begin position="305"/>
        <end position="314"/>
    </location>
</feature>
<keyword evidence="2" id="KW-1133">Transmembrane helix</keyword>
<keyword evidence="2" id="KW-0472">Membrane</keyword>
<dbReference type="EMBL" id="SJPZ01000001">
    <property type="protein sequence ID" value="TWU64857.1"/>
    <property type="molecule type" value="Genomic_DNA"/>
</dbReference>
<dbReference type="RefSeq" id="WP_146410464.1">
    <property type="nucleotide sequence ID" value="NZ_SJPZ01000001.1"/>
</dbReference>
<sequence>MVQDIHHDDDLRNDFRRLGVRRDECRQAVIREAAAHRASKIAEVIFSQTASEHFDLKETSNHLSGLATSTYRLLDPRRRVDFVQRAHVARILPCELADSEIAESQFQPLILPDDRTTPWLSADADRFGGNRVQTDQRFCNDPVVIVTPAARSHRPRGGNRPAQWIGQWAWFTAGCVIALACILPVLRSIRSSDHPAKALTNDALPANASLPAAVVPLGTNAEVVTPTPNATDRVTLPIPESTSPKKPPEQSTSGIIATDASSIDMTPGAPEIDAKSIDSLRSKPGDESAKSSGPDAHTPLPFDGESDRQQSELDARQQSLLKIRWNDLTADLASALRIIAGSTQSFIDAPDQRCATAFAWAAEQTISTDQMILWSQIGLDACETSLCHEAFDACDVMIDSVDTMNLSHQQRQQWDQMRRDVDQAKVVAERVGGFQQLFEQSPETQLLTARYRCLILRDWDSGLAMVPPTASGRFARSAQQQLLRDPHDVRELIRVAQLWLRTADDESGRERESIHLYVRDQLQQAAAVATNLQRLELDEILDSLPTVQTAN</sequence>
<dbReference type="AlphaFoldDB" id="A0A5C6FNY0"/>